<proteinExistence type="predicted"/>
<dbReference type="Proteomes" id="UP000789366">
    <property type="component" value="Unassembled WGS sequence"/>
</dbReference>
<comment type="caution">
    <text evidence="1">The sequence shown here is derived from an EMBL/GenBank/DDBJ whole genome shotgun (WGS) entry which is preliminary data.</text>
</comment>
<feature type="non-terminal residue" evidence="1">
    <location>
        <position position="1"/>
    </location>
</feature>
<accession>A0ACA9Q2A8</accession>
<protein>
    <submittedName>
        <fullName evidence="1">5971_t:CDS:1</fullName>
    </submittedName>
</protein>
<organism evidence="1 2">
    <name type="scientific">Cetraspora pellucida</name>
    <dbReference type="NCBI Taxonomy" id="1433469"/>
    <lineage>
        <taxon>Eukaryota</taxon>
        <taxon>Fungi</taxon>
        <taxon>Fungi incertae sedis</taxon>
        <taxon>Mucoromycota</taxon>
        <taxon>Glomeromycotina</taxon>
        <taxon>Glomeromycetes</taxon>
        <taxon>Diversisporales</taxon>
        <taxon>Gigasporaceae</taxon>
        <taxon>Cetraspora</taxon>
    </lineage>
</organism>
<gene>
    <name evidence="1" type="ORF">SPELUC_LOCUS13310</name>
</gene>
<dbReference type="EMBL" id="CAJVPW010034556">
    <property type="protein sequence ID" value="CAG8733844.1"/>
    <property type="molecule type" value="Genomic_DNA"/>
</dbReference>
<keyword evidence="2" id="KW-1185">Reference proteome</keyword>
<name>A0ACA9Q2A8_9GLOM</name>
<sequence length="181" mass="21374">FEKLAELQNFLKARNIFTTPWEVGISQYYKTKKGRSTVNDEKIQELINQLYGIEKERSENGIDVAALERMRQPDYHQKSRGLMPDATPTDRAKYEMQQNILRYKRENDISNQDLKKVLGIKTKRRLECLLFAHIDNFSLDELIEYASKLFGDFKLKIVRPGEEIHPLPHYPKKNGRPRKHL</sequence>
<reference evidence="1" key="1">
    <citation type="submission" date="2021-06" db="EMBL/GenBank/DDBJ databases">
        <authorList>
            <person name="Kallberg Y."/>
            <person name="Tangrot J."/>
            <person name="Rosling A."/>
        </authorList>
    </citation>
    <scope>NUCLEOTIDE SEQUENCE</scope>
    <source>
        <strain evidence="1">28 12/20/2015</strain>
    </source>
</reference>
<evidence type="ECO:0000313" key="2">
    <source>
        <dbReference type="Proteomes" id="UP000789366"/>
    </source>
</evidence>
<evidence type="ECO:0000313" key="1">
    <source>
        <dbReference type="EMBL" id="CAG8733844.1"/>
    </source>
</evidence>